<dbReference type="PANTHER" id="PTHR46112:SF3">
    <property type="entry name" value="AMINOPEPTIDASE YPDF"/>
    <property type="match status" value="1"/>
</dbReference>
<evidence type="ECO:0000256" key="4">
    <source>
        <dbReference type="ARBA" id="ARBA00023049"/>
    </source>
</evidence>
<sequence>MNSTLPASFPTPADLYSNRRQRLIEKMVTGGLGDAALVTSVANVRYLTGFTGDSSYLLLTPDHAVILSDGRYQVQLANECPGVPVAIRPPSQKMNDLVQEIIGTTMPERLILEADQVTFSQFHSLEKTLSSTSLVPLDNFVTPLREIKDAYEISITRRAVEIGEAAFLEVIPTLTPQTTEREIAWKLEAAMRTRGAEGVSFEIIAAAGETGALPHYRPADREIGDEATLLIDWGAKFLGYASDHTRTLHREHASDRFRDCYRAVLEAQLAAIDALRPGIKGSEVDSVARKILVKHGLGDAFSHSLGHGIGLHIHEGPRLAAVAEDVLAEGMIVTVEPGVYFQADFGIRIEDDVLITPNGCEVLGKLPKGLDDCRLML</sequence>
<accession>A0A5C5WBW7</accession>
<dbReference type="Pfam" id="PF01321">
    <property type="entry name" value="Creatinase_N"/>
    <property type="match status" value="1"/>
</dbReference>
<evidence type="ECO:0000313" key="9">
    <source>
        <dbReference type="Proteomes" id="UP000316598"/>
    </source>
</evidence>
<protein>
    <submittedName>
        <fullName evidence="8">Putative peptidase</fullName>
        <ecNumber evidence="8">3.4.-.-</ecNumber>
    </submittedName>
</protein>
<evidence type="ECO:0000259" key="6">
    <source>
        <dbReference type="Pfam" id="PF00557"/>
    </source>
</evidence>
<feature type="domain" description="Creatinase N-terminal" evidence="7">
    <location>
        <begin position="19"/>
        <end position="147"/>
    </location>
</feature>
<dbReference type="OrthoDB" id="9806388at2"/>
<gene>
    <name evidence="8" type="ORF">Pla22_51510</name>
</gene>
<comment type="caution">
    <text evidence="8">The sequence shown here is derived from an EMBL/GenBank/DDBJ whole genome shotgun (WGS) entry which is preliminary data.</text>
</comment>
<evidence type="ECO:0000313" key="8">
    <source>
        <dbReference type="EMBL" id="TWT48150.1"/>
    </source>
</evidence>
<dbReference type="GO" id="GO:0006508">
    <property type="term" value="P:proteolysis"/>
    <property type="evidence" value="ECO:0007669"/>
    <property type="project" value="UniProtKB-KW"/>
</dbReference>
<dbReference type="InterPro" id="IPR036005">
    <property type="entry name" value="Creatinase/aminopeptidase-like"/>
</dbReference>
<feature type="domain" description="Peptidase M24" evidence="6">
    <location>
        <begin position="156"/>
        <end position="356"/>
    </location>
</feature>
<organism evidence="8 9">
    <name type="scientific">Rubripirellula amarantea</name>
    <dbReference type="NCBI Taxonomy" id="2527999"/>
    <lineage>
        <taxon>Bacteria</taxon>
        <taxon>Pseudomonadati</taxon>
        <taxon>Planctomycetota</taxon>
        <taxon>Planctomycetia</taxon>
        <taxon>Pirellulales</taxon>
        <taxon>Pirellulaceae</taxon>
        <taxon>Rubripirellula</taxon>
    </lineage>
</organism>
<dbReference type="PANTHER" id="PTHR46112">
    <property type="entry name" value="AMINOPEPTIDASE"/>
    <property type="match status" value="1"/>
</dbReference>
<dbReference type="EMBL" id="SJPI01000004">
    <property type="protein sequence ID" value="TWT48150.1"/>
    <property type="molecule type" value="Genomic_DNA"/>
</dbReference>
<dbReference type="Pfam" id="PF00557">
    <property type="entry name" value="Peptidase_M24"/>
    <property type="match status" value="1"/>
</dbReference>
<dbReference type="SUPFAM" id="SSF55920">
    <property type="entry name" value="Creatinase/aminopeptidase"/>
    <property type="match status" value="1"/>
</dbReference>
<dbReference type="SUPFAM" id="SSF53092">
    <property type="entry name" value="Creatinase/prolidase N-terminal domain"/>
    <property type="match status" value="1"/>
</dbReference>
<dbReference type="InterPro" id="IPR029149">
    <property type="entry name" value="Creatin/AminoP/Spt16_N"/>
</dbReference>
<reference evidence="8 9" key="1">
    <citation type="submission" date="2019-02" db="EMBL/GenBank/DDBJ databases">
        <title>Deep-cultivation of Planctomycetes and their phenomic and genomic characterization uncovers novel biology.</title>
        <authorList>
            <person name="Wiegand S."/>
            <person name="Jogler M."/>
            <person name="Boedeker C."/>
            <person name="Pinto D."/>
            <person name="Vollmers J."/>
            <person name="Rivas-Marin E."/>
            <person name="Kohn T."/>
            <person name="Peeters S.H."/>
            <person name="Heuer A."/>
            <person name="Rast P."/>
            <person name="Oberbeckmann S."/>
            <person name="Bunk B."/>
            <person name="Jeske O."/>
            <person name="Meyerdierks A."/>
            <person name="Storesund J.E."/>
            <person name="Kallscheuer N."/>
            <person name="Luecker S."/>
            <person name="Lage O.M."/>
            <person name="Pohl T."/>
            <person name="Merkel B.J."/>
            <person name="Hornburger P."/>
            <person name="Mueller R.-W."/>
            <person name="Bruemmer F."/>
            <person name="Labrenz M."/>
            <person name="Spormann A.M."/>
            <person name="Op Den Camp H."/>
            <person name="Overmann J."/>
            <person name="Amann R."/>
            <person name="Jetten M.S.M."/>
            <person name="Mascher T."/>
            <person name="Medema M.H."/>
            <person name="Devos D.P."/>
            <person name="Kaster A.-K."/>
            <person name="Ovreas L."/>
            <person name="Rohde M."/>
            <person name="Galperin M.Y."/>
            <person name="Jogler C."/>
        </authorList>
    </citation>
    <scope>NUCLEOTIDE SEQUENCE [LARGE SCALE GENOMIC DNA]</scope>
    <source>
        <strain evidence="8 9">Pla22</strain>
    </source>
</reference>
<comment type="similarity">
    <text evidence="5">Belongs to the peptidase M24B family.</text>
</comment>
<dbReference type="InterPro" id="IPR050659">
    <property type="entry name" value="Peptidase_M24B"/>
</dbReference>
<dbReference type="PROSITE" id="PS00491">
    <property type="entry name" value="PROLINE_PEPTIDASE"/>
    <property type="match status" value="1"/>
</dbReference>
<keyword evidence="4" id="KW-0482">Metalloprotease</keyword>
<evidence type="ECO:0000256" key="5">
    <source>
        <dbReference type="RuleBase" id="RU000590"/>
    </source>
</evidence>
<name>A0A5C5WBW7_9BACT</name>
<dbReference type="GO" id="GO:0046872">
    <property type="term" value="F:metal ion binding"/>
    <property type="evidence" value="ECO:0007669"/>
    <property type="project" value="UniProtKB-KW"/>
</dbReference>
<keyword evidence="2 5" id="KW-0479">Metal-binding</keyword>
<dbReference type="AlphaFoldDB" id="A0A5C5WBW7"/>
<dbReference type="Gene3D" id="3.40.350.10">
    <property type="entry name" value="Creatinase/prolidase N-terminal domain"/>
    <property type="match status" value="1"/>
</dbReference>
<keyword evidence="9" id="KW-1185">Reference proteome</keyword>
<dbReference type="CDD" id="cd01092">
    <property type="entry name" value="APP-like"/>
    <property type="match status" value="1"/>
</dbReference>
<evidence type="ECO:0000259" key="7">
    <source>
        <dbReference type="Pfam" id="PF01321"/>
    </source>
</evidence>
<dbReference type="Gene3D" id="3.90.230.10">
    <property type="entry name" value="Creatinase/methionine aminopeptidase superfamily"/>
    <property type="match status" value="1"/>
</dbReference>
<evidence type="ECO:0000256" key="3">
    <source>
        <dbReference type="ARBA" id="ARBA00022801"/>
    </source>
</evidence>
<evidence type="ECO:0000256" key="1">
    <source>
        <dbReference type="ARBA" id="ARBA00022670"/>
    </source>
</evidence>
<dbReference type="InterPro" id="IPR000994">
    <property type="entry name" value="Pept_M24"/>
</dbReference>
<proteinExistence type="inferred from homology"/>
<evidence type="ECO:0000256" key="2">
    <source>
        <dbReference type="ARBA" id="ARBA00022723"/>
    </source>
</evidence>
<keyword evidence="3 8" id="KW-0378">Hydrolase</keyword>
<keyword evidence="1" id="KW-0645">Protease</keyword>
<dbReference type="Proteomes" id="UP000316598">
    <property type="component" value="Unassembled WGS sequence"/>
</dbReference>
<dbReference type="EC" id="3.4.-.-" evidence="8"/>
<dbReference type="InterPro" id="IPR000587">
    <property type="entry name" value="Creatinase_N"/>
</dbReference>
<dbReference type="RefSeq" id="WP_146517549.1">
    <property type="nucleotide sequence ID" value="NZ_SJPI01000004.1"/>
</dbReference>
<dbReference type="InterPro" id="IPR001131">
    <property type="entry name" value="Peptidase_M24B_aminopep-P_CS"/>
</dbReference>
<dbReference type="GO" id="GO:0008237">
    <property type="term" value="F:metallopeptidase activity"/>
    <property type="evidence" value="ECO:0007669"/>
    <property type="project" value="UniProtKB-KW"/>
</dbReference>